<sequence>MAFNVPMATIFARELMEAGIIIGQYRTLVQRSDEWDEERKAQALKRMWFCAGCAAGLAIVVNVLVAIPLGILGNKLDKTAAEIIEGVSKVVAAVCILQLSLKVPKWLNVGPYARLAADTSMGSTEKELFFNVAWNIWREIAEIGIFLIPFFLSRELEALPLSALAGIAVGIGLGGLIFLVLQVTRRRMALVVMMSVITGWLSCGLFTGGMHEFEEVLGETPDVFWMPGCKSSSADSCSFWNHGKFPCALIKPFGYSHSPSVLQLACFWSFVAVALLMHGIMYHLAVRKAVPAAEVPVAGGKAASVGQNGEEGEEPKQEATAA</sequence>
<dbReference type="InterPro" id="IPR004923">
    <property type="entry name" value="FTR1/Fip1/EfeU"/>
</dbReference>
<dbReference type="AlphaFoldDB" id="A0A7S1WI88"/>
<dbReference type="EMBL" id="HBGE01077359">
    <property type="protein sequence ID" value="CAD9169511.1"/>
    <property type="molecule type" value="Transcribed_RNA"/>
</dbReference>
<evidence type="ECO:0000256" key="5">
    <source>
        <dbReference type="ARBA" id="ARBA00023136"/>
    </source>
</evidence>
<dbReference type="PANTHER" id="PTHR31632">
    <property type="entry name" value="IRON TRANSPORTER FTH1"/>
    <property type="match status" value="1"/>
</dbReference>
<feature type="transmembrane region" description="Helical" evidence="7">
    <location>
        <begin position="261"/>
        <end position="282"/>
    </location>
</feature>
<evidence type="ECO:0000256" key="4">
    <source>
        <dbReference type="ARBA" id="ARBA00022989"/>
    </source>
</evidence>
<comment type="subcellular location">
    <subcellularLocation>
        <location evidence="1">Membrane</location>
        <topology evidence="1">Multi-pass membrane protein</topology>
    </subcellularLocation>
</comment>
<dbReference type="GO" id="GO:0033573">
    <property type="term" value="C:high-affinity iron permease complex"/>
    <property type="evidence" value="ECO:0007669"/>
    <property type="project" value="InterPro"/>
</dbReference>
<feature type="region of interest" description="Disordered" evidence="6">
    <location>
        <begin position="300"/>
        <end position="322"/>
    </location>
</feature>
<organism evidence="8">
    <name type="scientific">Alexandrium catenella</name>
    <name type="common">Red tide dinoflagellate</name>
    <name type="synonym">Gonyaulax catenella</name>
    <dbReference type="NCBI Taxonomy" id="2925"/>
    <lineage>
        <taxon>Eukaryota</taxon>
        <taxon>Sar</taxon>
        <taxon>Alveolata</taxon>
        <taxon>Dinophyceae</taxon>
        <taxon>Gonyaulacales</taxon>
        <taxon>Pyrocystaceae</taxon>
        <taxon>Alexandrium</taxon>
    </lineage>
</organism>
<evidence type="ECO:0000256" key="3">
    <source>
        <dbReference type="ARBA" id="ARBA00022692"/>
    </source>
</evidence>
<reference evidence="8" key="1">
    <citation type="submission" date="2021-01" db="EMBL/GenBank/DDBJ databases">
        <authorList>
            <person name="Corre E."/>
            <person name="Pelletier E."/>
            <person name="Niang G."/>
            <person name="Scheremetjew M."/>
            <person name="Finn R."/>
            <person name="Kale V."/>
            <person name="Holt S."/>
            <person name="Cochrane G."/>
            <person name="Meng A."/>
            <person name="Brown T."/>
            <person name="Cohen L."/>
        </authorList>
    </citation>
    <scope>NUCLEOTIDE SEQUENCE</scope>
    <source>
        <strain evidence="8">OF101</strain>
    </source>
</reference>
<dbReference type="GO" id="GO:0015093">
    <property type="term" value="F:ferrous iron transmembrane transporter activity"/>
    <property type="evidence" value="ECO:0007669"/>
    <property type="project" value="TreeGrafter"/>
</dbReference>
<name>A0A7S1WI88_ALECA</name>
<accession>A0A7S1WI88</accession>
<proteinExistence type="inferred from homology"/>
<keyword evidence="4 7" id="KW-1133">Transmembrane helix</keyword>
<keyword evidence="5 7" id="KW-0472">Membrane</keyword>
<evidence type="ECO:0000256" key="2">
    <source>
        <dbReference type="ARBA" id="ARBA00008333"/>
    </source>
</evidence>
<feature type="transmembrane region" description="Helical" evidence="7">
    <location>
        <begin position="188"/>
        <end position="207"/>
    </location>
</feature>
<keyword evidence="3 7" id="KW-0812">Transmembrane</keyword>
<protein>
    <submittedName>
        <fullName evidence="8">Uncharacterized protein</fullName>
    </submittedName>
</protein>
<evidence type="ECO:0000313" key="8">
    <source>
        <dbReference type="EMBL" id="CAD9169511.1"/>
    </source>
</evidence>
<evidence type="ECO:0000256" key="6">
    <source>
        <dbReference type="SAM" id="MobiDB-lite"/>
    </source>
</evidence>
<comment type="similarity">
    <text evidence="2">Belongs to the oxidase-dependent Fe transporter (OFeT) (TC 9.A.10.1) family.</text>
</comment>
<feature type="transmembrane region" description="Helical" evidence="7">
    <location>
        <begin position="158"/>
        <end position="181"/>
    </location>
</feature>
<gene>
    <name evidence="8" type="ORF">ACAT0790_LOCUS46280</name>
</gene>
<evidence type="ECO:0000256" key="1">
    <source>
        <dbReference type="ARBA" id="ARBA00004141"/>
    </source>
</evidence>
<evidence type="ECO:0000256" key="7">
    <source>
        <dbReference type="SAM" id="Phobius"/>
    </source>
</evidence>
<feature type="transmembrane region" description="Helical" evidence="7">
    <location>
        <begin position="48"/>
        <end position="71"/>
    </location>
</feature>
<dbReference type="PANTHER" id="PTHR31632:SF2">
    <property type="entry name" value="PLASMA MEMBRANE IRON PERMEASE"/>
    <property type="match status" value="1"/>
</dbReference>